<reference evidence="1 2" key="1">
    <citation type="journal article" date="2016" name="Nat. Commun.">
        <title>Thousands of microbial genomes shed light on interconnected biogeochemical processes in an aquifer system.</title>
        <authorList>
            <person name="Anantharaman K."/>
            <person name="Brown C.T."/>
            <person name="Hug L.A."/>
            <person name="Sharon I."/>
            <person name="Castelle C.J."/>
            <person name="Probst A.J."/>
            <person name="Thomas B.C."/>
            <person name="Singh A."/>
            <person name="Wilkins M.J."/>
            <person name="Karaoz U."/>
            <person name="Brodie E.L."/>
            <person name="Williams K.H."/>
            <person name="Hubbard S.S."/>
            <person name="Banfield J.F."/>
        </authorList>
    </citation>
    <scope>NUCLEOTIDE SEQUENCE [LARGE SCALE GENOMIC DNA]</scope>
</reference>
<dbReference type="AlphaFoldDB" id="A0A1F5PL01"/>
<evidence type="ECO:0000313" key="1">
    <source>
        <dbReference type="EMBL" id="OGE90618.1"/>
    </source>
</evidence>
<organism evidence="1 2">
    <name type="scientific">Candidatus Doudnabacteria bacterium RIFCSPHIGHO2_12_FULL_48_16</name>
    <dbReference type="NCBI Taxonomy" id="1817838"/>
    <lineage>
        <taxon>Bacteria</taxon>
        <taxon>Candidatus Doudnaibacteriota</taxon>
    </lineage>
</organism>
<dbReference type="EMBL" id="MFEY01000005">
    <property type="protein sequence ID" value="OGE90618.1"/>
    <property type="molecule type" value="Genomic_DNA"/>
</dbReference>
<dbReference type="Proteomes" id="UP000177682">
    <property type="component" value="Unassembled WGS sequence"/>
</dbReference>
<protein>
    <submittedName>
        <fullName evidence="1">Uncharacterized protein</fullName>
    </submittedName>
</protein>
<evidence type="ECO:0000313" key="2">
    <source>
        <dbReference type="Proteomes" id="UP000177682"/>
    </source>
</evidence>
<comment type="caution">
    <text evidence="1">The sequence shown here is derived from an EMBL/GenBank/DDBJ whole genome shotgun (WGS) entry which is preliminary data.</text>
</comment>
<accession>A0A1F5PL01</accession>
<gene>
    <name evidence="1" type="ORF">A3E29_02380</name>
</gene>
<name>A0A1F5PL01_9BACT</name>
<sequence length="110" mass="12626">MALRFKTSDPSKLLSAFKKAIDDGRVVKWSYDEDDDFTHTDDQWQFLAWLRPRETKDGLIFNIISPKNKTVSSEVYAIYHGRFLESMLAHCDSLFSNADATALASKEDFV</sequence>
<proteinExistence type="predicted"/>